<proteinExistence type="predicted"/>
<evidence type="ECO:0000313" key="1">
    <source>
        <dbReference type="EMBL" id="KAK3039446.1"/>
    </source>
</evidence>
<dbReference type="Proteomes" id="UP001188597">
    <property type="component" value="Unassembled WGS sequence"/>
</dbReference>
<dbReference type="EMBL" id="JAVXUP010000076">
    <property type="protein sequence ID" value="KAK3039446.1"/>
    <property type="molecule type" value="Genomic_DNA"/>
</dbReference>
<dbReference type="AlphaFoldDB" id="A0AA88X4M2"/>
<reference evidence="1" key="1">
    <citation type="submission" date="2022-12" db="EMBL/GenBank/DDBJ databases">
        <title>Draft genome assemblies for two species of Escallonia (Escalloniales).</title>
        <authorList>
            <person name="Chanderbali A."/>
            <person name="Dervinis C."/>
            <person name="Anghel I."/>
            <person name="Soltis D."/>
            <person name="Soltis P."/>
            <person name="Zapata F."/>
        </authorList>
    </citation>
    <scope>NUCLEOTIDE SEQUENCE</scope>
    <source>
        <strain evidence="1">UCBG64.0493</strain>
        <tissue evidence="1">Leaf</tissue>
    </source>
</reference>
<accession>A0AA88X4M2</accession>
<organism evidence="1 2">
    <name type="scientific">Escallonia herrerae</name>
    <dbReference type="NCBI Taxonomy" id="1293975"/>
    <lineage>
        <taxon>Eukaryota</taxon>
        <taxon>Viridiplantae</taxon>
        <taxon>Streptophyta</taxon>
        <taxon>Embryophyta</taxon>
        <taxon>Tracheophyta</taxon>
        <taxon>Spermatophyta</taxon>
        <taxon>Magnoliopsida</taxon>
        <taxon>eudicotyledons</taxon>
        <taxon>Gunneridae</taxon>
        <taxon>Pentapetalae</taxon>
        <taxon>asterids</taxon>
        <taxon>campanulids</taxon>
        <taxon>Escalloniales</taxon>
        <taxon>Escalloniaceae</taxon>
        <taxon>Escallonia</taxon>
    </lineage>
</organism>
<comment type="caution">
    <text evidence="1">The sequence shown here is derived from an EMBL/GenBank/DDBJ whole genome shotgun (WGS) entry which is preliminary data.</text>
</comment>
<keyword evidence="2" id="KW-1185">Reference proteome</keyword>
<name>A0AA88X4M2_9ASTE</name>
<sequence>MIPDVLLGRQVLLIMRTTMSFVAFLDALRLIISYELTCQSAAVGIPITVAAFHLRNRTANLRAVLNWLCWDLVSDLQPNLMKQI</sequence>
<evidence type="ECO:0000313" key="2">
    <source>
        <dbReference type="Proteomes" id="UP001188597"/>
    </source>
</evidence>
<gene>
    <name evidence="1" type="ORF">RJ639_029245</name>
</gene>
<protein>
    <submittedName>
        <fullName evidence="1">Uncharacterized protein</fullName>
    </submittedName>
</protein>